<organism evidence="2 3">
    <name type="scientific">Tumebacillus flagellatus</name>
    <dbReference type="NCBI Taxonomy" id="1157490"/>
    <lineage>
        <taxon>Bacteria</taxon>
        <taxon>Bacillati</taxon>
        <taxon>Bacillota</taxon>
        <taxon>Bacilli</taxon>
        <taxon>Bacillales</taxon>
        <taxon>Alicyclobacillaceae</taxon>
        <taxon>Tumebacillus</taxon>
    </lineage>
</organism>
<dbReference type="OrthoDB" id="9784297at2"/>
<dbReference type="InterPro" id="IPR051396">
    <property type="entry name" value="Bact_Antivir_Def_Nuclease"/>
</dbReference>
<reference evidence="2 3" key="1">
    <citation type="journal article" date="2013" name="Int. J. Syst. Evol. Microbiol.">
        <title>Tumebacillus flagellatus sp. nov., an alpha-amylase/pullulanase-producing bacterium isolated from cassava wastewater.</title>
        <authorList>
            <person name="Wang Q."/>
            <person name="Xie N."/>
            <person name="Qin Y."/>
            <person name="Shen N."/>
            <person name="Zhu J."/>
            <person name="Mi H."/>
            <person name="Huang R."/>
        </authorList>
    </citation>
    <scope>NUCLEOTIDE SEQUENCE [LARGE SCALE GENOMIC DNA]</scope>
    <source>
        <strain evidence="2 3">GST4</strain>
    </source>
</reference>
<dbReference type="eggNOG" id="COG3950">
    <property type="taxonomic scope" value="Bacteria"/>
</dbReference>
<evidence type="ECO:0000259" key="1">
    <source>
        <dbReference type="Pfam" id="PF13304"/>
    </source>
</evidence>
<sequence length="345" mass="38771">MKLRRAYLQGVKGIGELEIDFVDPVKNKVRDRNVIVGKNGSGKTTFLESVFTVVSLLETKHAGIESADQSIFSPARATLQLEISVSELQTKQVELATGGRRSPDLSQEVAWVSFDNELGAPGFSYNLSGRDLLSLITDAVSGLDDDLNIGNLLYFPTNRNSRFDLEGEISNEAPQFRWAYRYNQEHSEWKGSLESYLVWEFHKNLRDRRKNPTAPSKFQEFADLVNRFLEGKAITDVGDDYRVEVTDLTTQKTMTLDALSSGEKQIVLFIGEILRNIREGSLILIDEPELHLHPVWQKIFVSTLTNLCQSKNAQFILTTQSPAIADSVLPSEVVELDDLLRESTS</sequence>
<evidence type="ECO:0000313" key="2">
    <source>
        <dbReference type="EMBL" id="KEO83354.1"/>
    </source>
</evidence>
<dbReference type="Gene3D" id="3.40.50.300">
    <property type="entry name" value="P-loop containing nucleotide triphosphate hydrolases"/>
    <property type="match status" value="1"/>
</dbReference>
<dbReference type="InterPro" id="IPR027417">
    <property type="entry name" value="P-loop_NTPase"/>
</dbReference>
<dbReference type="Pfam" id="PF13304">
    <property type="entry name" value="AAA_21"/>
    <property type="match status" value="1"/>
</dbReference>
<name>A0A074LQH1_9BACL</name>
<dbReference type="RefSeq" id="WP_038087500.1">
    <property type="nucleotide sequence ID" value="NZ_JMIR01000012.1"/>
</dbReference>
<evidence type="ECO:0000313" key="3">
    <source>
        <dbReference type="Proteomes" id="UP000027931"/>
    </source>
</evidence>
<dbReference type="GO" id="GO:0005524">
    <property type="term" value="F:ATP binding"/>
    <property type="evidence" value="ECO:0007669"/>
    <property type="project" value="InterPro"/>
</dbReference>
<keyword evidence="3" id="KW-1185">Reference proteome</keyword>
<dbReference type="SUPFAM" id="SSF52540">
    <property type="entry name" value="P-loop containing nucleoside triphosphate hydrolases"/>
    <property type="match status" value="1"/>
</dbReference>
<dbReference type="PANTHER" id="PTHR43581">
    <property type="entry name" value="ATP/GTP PHOSPHATASE"/>
    <property type="match status" value="1"/>
</dbReference>
<protein>
    <recommendedName>
        <fullName evidence="1">ATPase AAA-type core domain-containing protein</fullName>
    </recommendedName>
</protein>
<dbReference type="GO" id="GO:0016887">
    <property type="term" value="F:ATP hydrolysis activity"/>
    <property type="evidence" value="ECO:0007669"/>
    <property type="project" value="InterPro"/>
</dbReference>
<accession>A0A074LQH1</accession>
<dbReference type="STRING" id="1157490.EL26_10275"/>
<proteinExistence type="predicted"/>
<comment type="caution">
    <text evidence="2">The sequence shown here is derived from an EMBL/GenBank/DDBJ whole genome shotgun (WGS) entry which is preliminary data.</text>
</comment>
<feature type="domain" description="ATPase AAA-type core" evidence="1">
    <location>
        <begin position="33"/>
        <end position="326"/>
    </location>
</feature>
<dbReference type="Proteomes" id="UP000027931">
    <property type="component" value="Unassembled WGS sequence"/>
</dbReference>
<dbReference type="InterPro" id="IPR003959">
    <property type="entry name" value="ATPase_AAA_core"/>
</dbReference>
<gene>
    <name evidence="2" type="ORF">EL26_10275</name>
</gene>
<dbReference type="PANTHER" id="PTHR43581:SF2">
    <property type="entry name" value="EXCINUCLEASE ATPASE SUBUNIT"/>
    <property type="match status" value="1"/>
</dbReference>
<dbReference type="EMBL" id="JMIR01000012">
    <property type="protein sequence ID" value="KEO83354.1"/>
    <property type="molecule type" value="Genomic_DNA"/>
</dbReference>
<dbReference type="AlphaFoldDB" id="A0A074LQH1"/>